<dbReference type="GO" id="GO:0042597">
    <property type="term" value="C:periplasmic space"/>
    <property type="evidence" value="ECO:0007669"/>
    <property type="project" value="InterPro"/>
</dbReference>
<reference evidence="3" key="1">
    <citation type="submission" date="2016-10" db="EMBL/GenBank/DDBJ databases">
        <authorList>
            <person name="Varghese N."/>
            <person name="Submissions S."/>
        </authorList>
    </citation>
    <scope>NUCLEOTIDE SEQUENCE [LARGE SCALE GENOMIC DNA]</scope>
    <source>
        <strain evidence="3">DSM 5918</strain>
    </source>
</reference>
<gene>
    <name evidence="2" type="ORF">SAMN04488082_12223</name>
</gene>
<dbReference type="SUPFAM" id="SSF53850">
    <property type="entry name" value="Periplasmic binding protein-like II"/>
    <property type="match status" value="1"/>
</dbReference>
<dbReference type="GO" id="GO:0022857">
    <property type="term" value="F:transmembrane transporter activity"/>
    <property type="evidence" value="ECO:0007669"/>
    <property type="project" value="InterPro"/>
</dbReference>
<dbReference type="RefSeq" id="WP_092378542.1">
    <property type="nucleotide sequence ID" value="NZ_FORX01000022.1"/>
</dbReference>
<dbReference type="CDD" id="cd13640">
    <property type="entry name" value="PBP2_ChoX"/>
    <property type="match status" value="1"/>
</dbReference>
<dbReference type="OrthoDB" id="9787902at2"/>
<sequence length="305" mass="33412">MGFSKTLALVVMTCLIPATLLAKPIRFGVPPWPGVTVKTEVVCQLLNAMGYETTQLEIGPPVIYKGLTSGDVDAFVAAWIPQQNEMFLPLRDSKGIDVIGVNVDQADTGLAVPTYVFDAGVRSVADLDKHADKFERTIYAIEVGSGMHSSTEEMVAQDVAGLGDWEVVGSTTPVMLSAVDERVRQNKWVVFHAWRPHWMTLKIDMKFLEGVAGSEKLVSSSKVFTVASNDFGERYPQARALLKNLYVPADIQSAWIHSFSYEKDEPADVARAWIAANPDTVAKWLQGVQTVDGKPAFEAVRAAIR</sequence>
<dbReference type="GO" id="GO:0015871">
    <property type="term" value="P:choline transport"/>
    <property type="evidence" value="ECO:0007669"/>
    <property type="project" value="InterPro"/>
</dbReference>
<accession>A0A1I3Z4Q0</accession>
<evidence type="ECO:0000313" key="2">
    <source>
        <dbReference type="EMBL" id="SFK38486.1"/>
    </source>
</evidence>
<evidence type="ECO:0000313" key="3">
    <source>
        <dbReference type="Proteomes" id="UP000198635"/>
    </source>
</evidence>
<feature type="domain" description="ABC-type glycine betaine transport system substrate-binding" evidence="1">
    <location>
        <begin position="23"/>
        <end position="275"/>
    </location>
</feature>
<proteinExistence type="predicted"/>
<dbReference type="Gene3D" id="3.40.190.10">
    <property type="entry name" value="Periplasmic binding protein-like II"/>
    <property type="match status" value="1"/>
</dbReference>
<dbReference type="InterPro" id="IPR017783">
    <property type="entry name" value="ABC_choline_sub-bd"/>
</dbReference>
<dbReference type="Gene3D" id="3.40.190.100">
    <property type="entry name" value="Glycine betaine-binding periplasmic protein, domain 2"/>
    <property type="match status" value="1"/>
</dbReference>
<keyword evidence="3" id="KW-1185">Reference proteome</keyword>
<dbReference type="STRING" id="52560.SAMN04488082_12223"/>
<name>A0A1I3Z4Q0_9BACT</name>
<dbReference type="Proteomes" id="UP000198635">
    <property type="component" value="Unassembled WGS sequence"/>
</dbReference>
<dbReference type="Pfam" id="PF04069">
    <property type="entry name" value="OpuAC"/>
    <property type="match status" value="1"/>
</dbReference>
<dbReference type="AlphaFoldDB" id="A0A1I3Z4Q0"/>
<dbReference type="InterPro" id="IPR007210">
    <property type="entry name" value="ABC_Gly_betaine_transp_sub-bd"/>
</dbReference>
<protein>
    <submittedName>
        <fullName evidence="2">Glycine betaine/proline transport system substrate-binding protein</fullName>
    </submittedName>
</protein>
<dbReference type="GO" id="GO:0033265">
    <property type="term" value="F:choline binding"/>
    <property type="evidence" value="ECO:0007669"/>
    <property type="project" value="InterPro"/>
</dbReference>
<dbReference type="EMBL" id="FORX01000022">
    <property type="protein sequence ID" value="SFK38486.1"/>
    <property type="molecule type" value="Genomic_DNA"/>
</dbReference>
<organism evidence="2 3">
    <name type="scientific">Desulfomicrobium apsheronum</name>
    <dbReference type="NCBI Taxonomy" id="52560"/>
    <lineage>
        <taxon>Bacteria</taxon>
        <taxon>Pseudomonadati</taxon>
        <taxon>Thermodesulfobacteriota</taxon>
        <taxon>Desulfovibrionia</taxon>
        <taxon>Desulfovibrionales</taxon>
        <taxon>Desulfomicrobiaceae</taxon>
        <taxon>Desulfomicrobium</taxon>
    </lineage>
</organism>
<dbReference type="GO" id="GO:0043190">
    <property type="term" value="C:ATP-binding cassette (ABC) transporter complex"/>
    <property type="evidence" value="ECO:0007669"/>
    <property type="project" value="InterPro"/>
</dbReference>
<evidence type="ECO:0000259" key="1">
    <source>
        <dbReference type="Pfam" id="PF04069"/>
    </source>
</evidence>